<dbReference type="PRINTS" id="PR00625">
    <property type="entry name" value="JDOMAIN"/>
</dbReference>
<dbReference type="PANTHER" id="PTHR45089:SF57">
    <property type="entry name" value="DNAJ HEAT SHOCK N-TERMINAL DOMAIN-CONTAINING PROTEIN"/>
    <property type="match status" value="1"/>
</dbReference>
<evidence type="ECO:0000313" key="4">
    <source>
        <dbReference type="Proteomes" id="UP000594263"/>
    </source>
</evidence>
<organism evidence="3 4">
    <name type="scientific">Kalanchoe fedtschenkoi</name>
    <name type="common">Lavender scallops</name>
    <name type="synonym">South American air plant</name>
    <dbReference type="NCBI Taxonomy" id="63787"/>
    <lineage>
        <taxon>Eukaryota</taxon>
        <taxon>Viridiplantae</taxon>
        <taxon>Streptophyta</taxon>
        <taxon>Embryophyta</taxon>
        <taxon>Tracheophyta</taxon>
        <taxon>Spermatophyta</taxon>
        <taxon>Magnoliopsida</taxon>
        <taxon>eudicotyledons</taxon>
        <taxon>Gunneridae</taxon>
        <taxon>Pentapetalae</taxon>
        <taxon>Saxifragales</taxon>
        <taxon>Crassulaceae</taxon>
        <taxon>Kalanchoe</taxon>
    </lineage>
</organism>
<dbReference type="Gramene" id="Kaladp0048s0170.4.v1.1">
    <property type="protein sequence ID" value="Kaladp0048s0170.4.v1.1.CDS.1"/>
    <property type="gene ID" value="Kaladp0048s0170.v1.1"/>
</dbReference>
<keyword evidence="4" id="KW-1185">Reference proteome</keyword>
<protein>
    <recommendedName>
        <fullName evidence="2">J domain-containing protein</fullName>
    </recommendedName>
</protein>
<feature type="region of interest" description="Disordered" evidence="1">
    <location>
        <begin position="141"/>
        <end position="187"/>
    </location>
</feature>
<dbReference type="Gramene" id="Kaladp0048s0170.1.v1.1">
    <property type="protein sequence ID" value="Kaladp0048s0170.1.v1.1.CDS.1"/>
    <property type="gene ID" value="Kaladp0048s0170.v1.1"/>
</dbReference>
<evidence type="ECO:0000256" key="1">
    <source>
        <dbReference type="SAM" id="MobiDB-lite"/>
    </source>
</evidence>
<dbReference type="EnsemblPlants" id="Kaladp0048s0170.4.v1.1">
    <property type="protein sequence ID" value="Kaladp0048s0170.4.v1.1.CDS.1"/>
    <property type="gene ID" value="Kaladp0048s0170.v1.1"/>
</dbReference>
<proteinExistence type="predicted"/>
<dbReference type="InterPro" id="IPR036869">
    <property type="entry name" value="J_dom_sf"/>
</dbReference>
<dbReference type="EnsemblPlants" id="Kaladp0048s0170.1.v1.1">
    <property type="protein sequence ID" value="Kaladp0048s0170.1.v1.1.CDS.1"/>
    <property type="gene ID" value="Kaladp0048s0170.v1.1"/>
</dbReference>
<accession>A0A7N0TX18</accession>
<dbReference type="Proteomes" id="UP000594263">
    <property type="component" value="Unplaced"/>
</dbReference>
<evidence type="ECO:0000259" key="2">
    <source>
        <dbReference type="PROSITE" id="PS50076"/>
    </source>
</evidence>
<dbReference type="SMART" id="SM00271">
    <property type="entry name" value="DnaJ"/>
    <property type="match status" value="1"/>
</dbReference>
<evidence type="ECO:0000313" key="3">
    <source>
        <dbReference type="EnsemblPlants" id="Kaladp0048s0170.1.v1.1.CDS.1"/>
    </source>
</evidence>
<feature type="compositionally biased region" description="Basic and acidic residues" evidence="1">
    <location>
        <begin position="467"/>
        <end position="476"/>
    </location>
</feature>
<feature type="compositionally biased region" description="Polar residues" evidence="1">
    <location>
        <begin position="289"/>
        <end position="298"/>
    </location>
</feature>
<reference evidence="3" key="1">
    <citation type="submission" date="2021-01" db="UniProtKB">
        <authorList>
            <consortium name="EnsemblPlants"/>
        </authorList>
    </citation>
    <scope>IDENTIFICATION</scope>
</reference>
<dbReference type="Gene3D" id="1.10.287.110">
    <property type="entry name" value="DnaJ domain"/>
    <property type="match status" value="1"/>
</dbReference>
<feature type="compositionally biased region" description="Basic and acidic residues" evidence="1">
    <location>
        <begin position="388"/>
        <end position="397"/>
    </location>
</feature>
<feature type="compositionally biased region" description="Basic and acidic residues" evidence="1">
    <location>
        <begin position="411"/>
        <end position="425"/>
    </location>
</feature>
<dbReference type="Gramene" id="Kaladp0048s0170.5.v1.1">
    <property type="protein sequence ID" value="Kaladp0048s0170.5.v1.1.CDS.1"/>
    <property type="gene ID" value="Kaladp0048s0170.v1.1"/>
</dbReference>
<feature type="region of interest" description="Disordered" evidence="1">
    <location>
        <begin position="229"/>
        <end position="428"/>
    </location>
</feature>
<dbReference type="OMA" id="KHRAENC"/>
<dbReference type="EnsemblPlants" id="Kaladp0048s0170.3.v1.1">
    <property type="protein sequence ID" value="Kaladp0048s0170.3.v1.1.CDS.1"/>
    <property type="gene ID" value="Kaladp0048s0170.v1.1"/>
</dbReference>
<dbReference type="SUPFAM" id="SSF46565">
    <property type="entry name" value="Chaperone J-domain"/>
    <property type="match status" value="1"/>
</dbReference>
<dbReference type="InterPro" id="IPR024593">
    <property type="entry name" value="DUF3444"/>
</dbReference>
<dbReference type="Gramene" id="Kaladp0048s0170.2.v1.1">
    <property type="protein sequence ID" value="Kaladp0048s0170.2.v1.1.CDS.1"/>
    <property type="gene ID" value="Kaladp0048s0170.v1.1"/>
</dbReference>
<name>A0A7N0TX18_KALFE</name>
<feature type="region of interest" description="Disordered" evidence="1">
    <location>
        <begin position="462"/>
        <end position="486"/>
    </location>
</feature>
<dbReference type="Gramene" id="Kaladp0048s0170.3.v1.1">
    <property type="protein sequence ID" value="Kaladp0048s0170.3.v1.1.CDS.1"/>
    <property type="gene ID" value="Kaladp0048s0170.v1.1"/>
</dbReference>
<dbReference type="AlphaFoldDB" id="A0A7N0TX18"/>
<feature type="compositionally biased region" description="Polar residues" evidence="1">
    <location>
        <begin position="148"/>
        <end position="177"/>
    </location>
</feature>
<dbReference type="PANTHER" id="PTHR45089">
    <property type="entry name" value="DNAJ HEAT SHOCK AMINO-TERMINAL DOMAIN PROTEIN-RELATED"/>
    <property type="match status" value="1"/>
</dbReference>
<sequence length="839" mass="93390">MECNKDEAIRARDIAQMKMQNNDFAGAKRFALKAQQLYANLDSISMILAVCEVHCSAQNKMIGSAMDWYEVLQVEKITDEATIKKQYRKLALLLHPDKNKFAGAEAAFKLIGEANRVLSDKIMRSAFDMKVKASMKISASLSKPPFQPSSGSSSANKQIHRQQSTKDSVNQQSTVNGPRQKPPIFRPDSVKFWTRCPHCRTSFEYCKPVLGRQLSCQTCRTSFIAYETDAPGPANRSNADPTQPECFTGKRNVGSSHKGPEAAGRASEFNGGFGGHSARNSMPVPPTKTGFSVSNSKQKGSDVEGGTMDVQKKGPKSDVRKPVTSASRNTSKKRGRMRVEESSHNPDGVGDVNVGAEVNQENGCSKQEGIYDAKRPGLNKKNVSRKRSLYDESEFAKSPKLPETAHTVNMSKKEAHTGKGLESDHGNAFATTVNGFENVKQDNEASDKVNVSKGQIKLKKQSVSSLEEDKVDHVEESDSDIDPGNSPVSYDCLDPEFSDFDKDKEHNCFDVDQLWAVYDTVDAMPRFYARVRKVYSPDFKLQITWLEPDTQGGRYIKWIDEGLPVACGLFKYGTTVVTTDRLMFSHQMHFENGKKRFSFMIYPRAGEIWAIFRNWDISWADDPEKHKPYKFEFVVILSDFDEKEGVEVVYLQKLRGFVSLFQQSTLEGRSSFRIPSGNLLQFSHRVPSFLMSGIERDDVPAGSYELDTASLPNDVNEVVDFADEKKESACHVSCKQSTESLEKMTAFSRVEGNGSSRTCCQDDANPVSTSGKNHNAFSKDGQSFFESGTAASNQDIDFIASTRQEPATFIRRSPRGSSSLKNSNVKCEPYMSVPSPDRL</sequence>
<dbReference type="PROSITE" id="PS50076">
    <property type="entry name" value="DNAJ_2"/>
    <property type="match status" value="1"/>
</dbReference>
<feature type="compositionally biased region" description="Polar residues" evidence="1">
    <location>
        <begin position="815"/>
        <end position="825"/>
    </location>
</feature>
<feature type="region of interest" description="Disordered" evidence="1">
    <location>
        <begin position="807"/>
        <end position="839"/>
    </location>
</feature>
<dbReference type="Pfam" id="PF00226">
    <property type="entry name" value="DnaJ"/>
    <property type="match status" value="1"/>
</dbReference>
<dbReference type="Pfam" id="PF11926">
    <property type="entry name" value="DUF3444"/>
    <property type="match status" value="1"/>
</dbReference>
<dbReference type="InterPro" id="IPR001623">
    <property type="entry name" value="DnaJ_domain"/>
</dbReference>
<feature type="domain" description="J" evidence="2">
    <location>
        <begin position="67"/>
        <end position="131"/>
    </location>
</feature>
<dbReference type="EnsemblPlants" id="Kaladp0048s0170.5.v1.1">
    <property type="protein sequence ID" value="Kaladp0048s0170.5.v1.1.CDS.1"/>
    <property type="gene ID" value="Kaladp0048s0170.v1.1"/>
</dbReference>
<dbReference type="CDD" id="cd06257">
    <property type="entry name" value="DnaJ"/>
    <property type="match status" value="1"/>
</dbReference>
<dbReference type="EnsemblPlants" id="Kaladp0048s0170.2.v1.1">
    <property type="protein sequence ID" value="Kaladp0048s0170.2.v1.1.CDS.1"/>
    <property type="gene ID" value="Kaladp0048s0170.v1.1"/>
</dbReference>
<feature type="compositionally biased region" description="Basic and acidic residues" evidence="1">
    <location>
        <begin position="310"/>
        <end position="321"/>
    </location>
</feature>